<dbReference type="InParanoid" id="K1QPV7"/>
<dbReference type="HOGENOM" id="CLU_2471249_0_0_1"/>
<gene>
    <name evidence="1" type="ORF">CGI_10026746</name>
</gene>
<name>K1QPV7_MAGGI</name>
<dbReference type="EMBL" id="JH816265">
    <property type="protein sequence ID" value="EKC38977.1"/>
    <property type="molecule type" value="Genomic_DNA"/>
</dbReference>
<protein>
    <submittedName>
        <fullName evidence="1">Uncharacterized protein</fullName>
    </submittedName>
</protein>
<proteinExistence type="predicted"/>
<evidence type="ECO:0000313" key="1">
    <source>
        <dbReference type="EMBL" id="EKC38977.1"/>
    </source>
</evidence>
<sequence length="88" mass="10100">MERLLPNREMKGTYKEPVKQPGEKSLSRKVDVEENWPEDIGDLLFEEVGLEAGVTKSKEKKDRGNRTQKCAKLGRCCECSRDDLEQDT</sequence>
<organism evidence="1">
    <name type="scientific">Magallana gigas</name>
    <name type="common">Pacific oyster</name>
    <name type="synonym">Crassostrea gigas</name>
    <dbReference type="NCBI Taxonomy" id="29159"/>
    <lineage>
        <taxon>Eukaryota</taxon>
        <taxon>Metazoa</taxon>
        <taxon>Spiralia</taxon>
        <taxon>Lophotrochozoa</taxon>
        <taxon>Mollusca</taxon>
        <taxon>Bivalvia</taxon>
        <taxon>Autobranchia</taxon>
        <taxon>Pteriomorphia</taxon>
        <taxon>Ostreida</taxon>
        <taxon>Ostreoidea</taxon>
        <taxon>Ostreidae</taxon>
        <taxon>Magallana</taxon>
    </lineage>
</organism>
<reference evidence="1" key="1">
    <citation type="journal article" date="2012" name="Nature">
        <title>The oyster genome reveals stress adaptation and complexity of shell formation.</title>
        <authorList>
            <person name="Zhang G."/>
            <person name="Fang X."/>
            <person name="Guo X."/>
            <person name="Li L."/>
            <person name="Luo R."/>
            <person name="Xu F."/>
            <person name="Yang P."/>
            <person name="Zhang L."/>
            <person name="Wang X."/>
            <person name="Qi H."/>
            <person name="Xiong Z."/>
            <person name="Que H."/>
            <person name="Xie Y."/>
            <person name="Holland P.W."/>
            <person name="Paps J."/>
            <person name="Zhu Y."/>
            <person name="Wu F."/>
            <person name="Chen Y."/>
            <person name="Wang J."/>
            <person name="Peng C."/>
            <person name="Meng J."/>
            <person name="Yang L."/>
            <person name="Liu J."/>
            <person name="Wen B."/>
            <person name="Zhang N."/>
            <person name="Huang Z."/>
            <person name="Zhu Q."/>
            <person name="Feng Y."/>
            <person name="Mount A."/>
            <person name="Hedgecock D."/>
            <person name="Xu Z."/>
            <person name="Liu Y."/>
            <person name="Domazet-Loso T."/>
            <person name="Du Y."/>
            <person name="Sun X."/>
            <person name="Zhang S."/>
            <person name="Liu B."/>
            <person name="Cheng P."/>
            <person name="Jiang X."/>
            <person name="Li J."/>
            <person name="Fan D."/>
            <person name="Wang W."/>
            <person name="Fu W."/>
            <person name="Wang T."/>
            <person name="Wang B."/>
            <person name="Zhang J."/>
            <person name="Peng Z."/>
            <person name="Li Y."/>
            <person name="Li N."/>
            <person name="Wang J."/>
            <person name="Chen M."/>
            <person name="He Y."/>
            <person name="Tan F."/>
            <person name="Song X."/>
            <person name="Zheng Q."/>
            <person name="Huang R."/>
            <person name="Yang H."/>
            <person name="Du X."/>
            <person name="Chen L."/>
            <person name="Yang M."/>
            <person name="Gaffney P.M."/>
            <person name="Wang S."/>
            <person name="Luo L."/>
            <person name="She Z."/>
            <person name="Ming Y."/>
            <person name="Huang W."/>
            <person name="Zhang S."/>
            <person name="Huang B."/>
            <person name="Zhang Y."/>
            <person name="Qu T."/>
            <person name="Ni P."/>
            <person name="Miao G."/>
            <person name="Wang J."/>
            <person name="Wang Q."/>
            <person name="Steinberg C.E."/>
            <person name="Wang H."/>
            <person name="Li N."/>
            <person name="Qian L."/>
            <person name="Zhang G."/>
            <person name="Li Y."/>
            <person name="Yang H."/>
            <person name="Liu X."/>
            <person name="Wang J."/>
            <person name="Yin Y."/>
            <person name="Wang J."/>
        </authorList>
    </citation>
    <scope>NUCLEOTIDE SEQUENCE [LARGE SCALE GENOMIC DNA]</scope>
    <source>
        <strain evidence="1">05x7-T-G4-1.051#20</strain>
    </source>
</reference>
<dbReference type="AlphaFoldDB" id="K1QPV7"/>
<accession>K1QPV7</accession>